<dbReference type="EMBL" id="CP001397">
    <property type="protein sequence ID" value="AGC77236.1"/>
    <property type="molecule type" value="Genomic_DNA"/>
</dbReference>
<dbReference type="KEGG" id="ndo:DDD_2109"/>
<gene>
    <name evidence="1" type="ordered locus">DDD_2109</name>
</gene>
<sequence length="38" mass="4861">MWKEVGFRIRFRESVTYNQYYHKHITIVQLRYVILQLM</sequence>
<organism evidence="1 2">
    <name type="scientific">Nonlabens dokdonensis (strain DSM 17205 / KCTC 12402 / DSW-6)</name>
    <name type="common">Donghaeana dokdonensis</name>
    <dbReference type="NCBI Taxonomy" id="592029"/>
    <lineage>
        <taxon>Bacteria</taxon>
        <taxon>Pseudomonadati</taxon>
        <taxon>Bacteroidota</taxon>
        <taxon>Flavobacteriia</taxon>
        <taxon>Flavobacteriales</taxon>
        <taxon>Flavobacteriaceae</taxon>
        <taxon>Nonlabens</taxon>
    </lineage>
</organism>
<accession>L7WBI2</accession>
<name>L7WBI2_NONDD</name>
<dbReference type="PATRIC" id="fig|592029.3.peg.2087"/>
<reference evidence="1 2" key="1">
    <citation type="journal article" date="2013" name="Genome Biol. Evol.">
        <title>Genomic makeup of the marine flavobacterium Nonlabens (Donghaeana) dokdonensis DSW-6 and identification of a novel class of rhodopsins.</title>
        <authorList>
            <person name="Kwon S.K."/>
            <person name="Kim B.K."/>
            <person name="Song J.Y."/>
            <person name="Kwak M.J."/>
            <person name="Lee C.H."/>
            <person name="Yoon J.H."/>
            <person name="Oh T.K."/>
            <person name="Kim J.F."/>
        </authorList>
    </citation>
    <scope>NUCLEOTIDE SEQUENCE [LARGE SCALE GENOMIC DNA]</scope>
    <source>
        <strain evidence="2">DSM 17205 / KCTC 12402 / DSW-6</strain>
    </source>
</reference>
<evidence type="ECO:0000313" key="1">
    <source>
        <dbReference type="EMBL" id="AGC77236.1"/>
    </source>
</evidence>
<dbReference type="HOGENOM" id="CLU_3330825_0_0_10"/>
<evidence type="ECO:0000313" key="2">
    <source>
        <dbReference type="Proteomes" id="UP000011173"/>
    </source>
</evidence>
<dbReference type="AlphaFoldDB" id="L7WBI2"/>
<protein>
    <submittedName>
        <fullName evidence="1">Uncharacterized protein</fullName>
    </submittedName>
</protein>
<dbReference type="Proteomes" id="UP000011173">
    <property type="component" value="Chromosome"/>
</dbReference>
<proteinExistence type="predicted"/>